<evidence type="ECO:0000313" key="3">
    <source>
        <dbReference type="Proteomes" id="UP000314223"/>
    </source>
</evidence>
<dbReference type="SMART" id="SM00342">
    <property type="entry name" value="HTH_ARAC"/>
    <property type="match status" value="1"/>
</dbReference>
<sequence length="308" mass="32489">MLQPSFLPVSSVVRPSVGAIRALFWGQIAPPAPDEHRRVYRRERQEAESVYRETRIPHLRASLWVSVPDKADSLAEAASSVEAADPDRGNTAAGLASGPTVAAAAAPSLIVPDGCMDLIFIDSQILIAGADSTARMFHGSAAPTVGLRFDSGVLAQLLTTSAGELADRVTPLDAVIGGRHSEVRAVGEGGAASVTGAARVLLDMAGGLTGRAMLDPRPMALARALDVRSNSPAQTVTEAAAEFAYSPRQLRRLSAEWFGYGPKHLAKILRWQAARDLIDAGRSRTAAAAEVGYADAAHLRRDERSLIG</sequence>
<comment type="caution">
    <text evidence="2">The sequence shown here is derived from an EMBL/GenBank/DDBJ whole genome shotgun (WGS) entry which is preliminary data.</text>
</comment>
<organism evidence="2 3">
    <name type="scientific">Brevibacterium sediminis</name>
    <dbReference type="NCBI Taxonomy" id="1857024"/>
    <lineage>
        <taxon>Bacteria</taxon>
        <taxon>Bacillati</taxon>
        <taxon>Actinomycetota</taxon>
        <taxon>Actinomycetes</taxon>
        <taxon>Micrococcales</taxon>
        <taxon>Brevibacteriaceae</taxon>
        <taxon>Brevibacterium</taxon>
    </lineage>
</organism>
<dbReference type="GO" id="GO:0003700">
    <property type="term" value="F:DNA-binding transcription factor activity"/>
    <property type="evidence" value="ECO:0007669"/>
    <property type="project" value="InterPro"/>
</dbReference>
<accession>A0A5C4WYR1</accession>
<dbReference type="Pfam" id="PF12833">
    <property type="entry name" value="HTH_18"/>
    <property type="match status" value="1"/>
</dbReference>
<dbReference type="EMBL" id="VDMQ01000009">
    <property type="protein sequence ID" value="TNM53484.1"/>
    <property type="molecule type" value="Genomic_DNA"/>
</dbReference>
<proteinExistence type="predicted"/>
<dbReference type="AlphaFoldDB" id="A0A5C4WYR1"/>
<dbReference type="Proteomes" id="UP000314223">
    <property type="component" value="Unassembled WGS sequence"/>
</dbReference>
<dbReference type="Gene3D" id="1.10.10.60">
    <property type="entry name" value="Homeodomain-like"/>
    <property type="match status" value="1"/>
</dbReference>
<dbReference type="GO" id="GO:0043565">
    <property type="term" value="F:sequence-specific DNA binding"/>
    <property type="evidence" value="ECO:0007669"/>
    <property type="project" value="InterPro"/>
</dbReference>
<reference evidence="2 3" key="1">
    <citation type="submission" date="2019-06" db="EMBL/GenBank/DDBJ databases">
        <authorList>
            <person name="Mardanova A.M."/>
            <person name="Pudova D.S."/>
            <person name="Shagimardanova E.I."/>
            <person name="Gogoleva N.E."/>
            <person name="Lutfullin M.T."/>
            <person name="Hadieva G.F."/>
            <person name="Sharipova M.R."/>
        </authorList>
    </citation>
    <scope>NUCLEOTIDE SEQUENCE [LARGE SCALE GENOMIC DNA]</scope>
    <source>
        <strain evidence="2 3">MG-1</strain>
    </source>
</reference>
<protein>
    <submittedName>
        <fullName evidence="2">AraC family transcriptional regulator</fullName>
    </submittedName>
</protein>
<dbReference type="PROSITE" id="PS01124">
    <property type="entry name" value="HTH_ARAC_FAMILY_2"/>
    <property type="match status" value="1"/>
</dbReference>
<gene>
    <name evidence="2" type="ORF">FHQ09_13890</name>
</gene>
<evidence type="ECO:0000259" key="1">
    <source>
        <dbReference type="PROSITE" id="PS01124"/>
    </source>
</evidence>
<dbReference type="InterPro" id="IPR018060">
    <property type="entry name" value="HTH_AraC"/>
</dbReference>
<feature type="domain" description="HTH araC/xylS-type" evidence="1">
    <location>
        <begin position="219"/>
        <end position="308"/>
    </location>
</feature>
<evidence type="ECO:0000313" key="2">
    <source>
        <dbReference type="EMBL" id="TNM53484.1"/>
    </source>
</evidence>
<name>A0A5C4WYR1_9MICO</name>